<keyword evidence="8" id="KW-1185">Reference proteome</keyword>
<dbReference type="InParanoid" id="A0A194WV16"/>
<feature type="transmembrane region" description="Helical" evidence="6">
    <location>
        <begin position="193"/>
        <end position="211"/>
    </location>
</feature>
<proteinExistence type="predicted"/>
<feature type="transmembrane region" description="Helical" evidence="6">
    <location>
        <begin position="231"/>
        <end position="252"/>
    </location>
</feature>
<dbReference type="PANTHER" id="PTHR45649:SF1">
    <property type="entry name" value="TRANSPORTER, PUTATIVE (EUROFUNG)-RELATED"/>
    <property type="match status" value="1"/>
</dbReference>
<protein>
    <submittedName>
        <fullName evidence="7">Choline transport protein</fullName>
    </submittedName>
</protein>
<accession>A0A194WV16</accession>
<feature type="transmembrane region" description="Helical" evidence="6">
    <location>
        <begin position="71"/>
        <end position="91"/>
    </location>
</feature>
<dbReference type="Gene3D" id="1.20.1740.10">
    <property type="entry name" value="Amino acid/polyamine transporter I"/>
    <property type="match status" value="1"/>
</dbReference>
<evidence type="ECO:0000256" key="6">
    <source>
        <dbReference type="SAM" id="Phobius"/>
    </source>
</evidence>
<evidence type="ECO:0000256" key="2">
    <source>
        <dbReference type="ARBA" id="ARBA00022448"/>
    </source>
</evidence>
<feature type="transmembrane region" description="Helical" evidence="6">
    <location>
        <begin position="40"/>
        <end position="65"/>
    </location>
</feature>
<dbReference type="PANTHER" id="PTHR45649">
    <property type="entry name" value="AMINO-ACID PERMEASE BAT1"/>
    <property type="match status" value="1"/>
</dbReference>
<feature type="transmembrane region" description="Helical" evidence="6">
    <location>
        <begin position="403"/>
        <end position="424"/>
    </location>
</feature>
<keyword evidence="2" id="KW-0813">Transport</keyword>
<evidence type="ECO:0000313" key="8">
    <source>
        <dbReference type="Proteomes" id="UP000070700"/>
    </source>
</evidence>
<feature type="transmembrane region" description="Helical" evidence="6">
    <location>
        <begin position="119"/>
        <end position="147"/>
    </location>
</feature>
<name>A0A194WV16_MOLSC</name>
<evidence type="ECO:0000256" key="3">
    <source>
        <dbReference type="ARBA" id="ARBA00022692"/>
    </source>
</evidence>
<feature type="transmembrane region" description="Helical" evidence="6">
    <location>
        <begin position="457"/>
        <end position="479"/>
    </location>
</feature>
<keyword evidence="5 6" id="KW-0472">Membrane</keyword>
<keyword evidence="3 6" id="KW-0812">Transmembrane</keyword>
<reference evidence="7 8" key="1">
    <citation type="submission" date="2015-10" db="EMBL/GenBank/DDBJ databases">
        <title>Full genome of DAOMC 229536 Phialocephala scopiformis, a fungal endophyte of spruce producing the potent anti-insectan compound rugulosin.</title>
        <authorList>
            <consortium name="DOE Joint Genome Institute"/>
            <person name="Walker A.K."/>
            <person name="Frasz S.L."/>
            <person name="Seifert K.A."/>
            <person name="Miller J.D."/>
            <person name="Mondo S.J."/>
            <person name="Labutti K."/>
            <person name="Lipzen A."/>
            <person name="Dockter R."/>
            <person name="Kennedy M."/>
            <person name="Grigoriev I.V."/>
            <person name="Spatafora J.W."/>
        </authorList>
    </citation>
    <scope>NUCLEOTIDE SEQUENCE [LARGE SCALE GENOMIC DNA]</scope>
    <source>
        <strain evidence="7 8">CBS 120377</strain>
    </source>
</reference>
<organism evidence="7 8">
    <name type="scientific">Mollisia scopiformis</name>
    <name type="common">Conifer needle endophyte fungus</name>
    <name type="synonym">Phialocephala scopiformis</name>
    <dbReference type="NCBI Taxonomy" id="149040"/>
    <lineage>
        <taxon>Eukaryota</taxon>
        <taxon>Fungi</taxon>
        <taxon>Dikarya</taxon>
        <taxon>Ascomycota</taxon>
        <taxon>Pezizomycotina</taxon>
        <taxon>Leotiomycetes</taxon>
        <taxon>Helotiales</taxon>
        <taxon>Mollisiaceae</taxon>
        <taxon>Mollisia</taxon>
    </lineage>
</organism>
<evidence type="ECO:0000256" key="1">
    <source>
        <dbReference type="ARBA" id="ARBA00004141"/>
    </source>
</evidence>
<dbReference type="InterPro" id="IPR002293">
    <property type="entry name" value="AA/rel_permease1"/>
</dbReference>
<feature type="transmembrane region" description="Helical" evidence="6">
    <location>
        <begin position="167"/>
        <end position="186"/>
    </location>
</feature>
<comment type="subcellular location">
    <subcellularLocation>
        <location evidence="1">Membrane</location>
        <topology evidence="1">Multi-pass membrane protein</topology>
    </subcellularLocation>
</comment>
<keyword evidence="4 6" id="KW-1133">Transmembrane helix</keyword>
<dbReference type="Proteomes" id="UP000070700">
    <property type="component" value="Unassembled WGS sequence"/>
</dbReference>
<dbReference type="RefSeq" id="XP_018065864.1">
    <property type="nucleotide sequence ID" value="XM_018209813.1"/>
</dbReference>
<evidence type="ECO:0000313" key="7">
    <source>
        <dbReference type="EMBL" id="KUJ11509.1"/>
    </source>
</evidence>
<dbReference type="KEGG" id="psco:LY89DRAFT_594562"/>
<evidence type="ECO:0000256" key="5">
    <source>
        <dbReference type="ARBA" id="ARBA00023136"/>
    </source>
</evidence>
<dbReference type="OrthoDB" id="3257095at2759"/>
<dbReference type="AlphaFoldDB" id="A0A194WV16"/>
<dbReference type="Pfam" id="PF13520">
    <property type="entry name" value="AA_permease_2"/>
    <property type="match status" value="1"/>
</dbReference>
<feature type="transmembrane region" description="Helical" evidence="6">
    <location>
        <begin position="374"/>
        <end position="397"/>
    </location>
</feature>
<dbReference type="GeneID" id="28819539"/>
<feature type="transmembrane region" description="Helical" evidence="6">
    <location>
        <begin position="491"/>
        <end position="511"/>
    </location>
</feature>
<dbReference type="EMBL" id="KQ947426">
    <property type="protein sequence ID" value="KUJ11509.1"/>
    <property type="molecule type" value="Genomic_DNA"/>
</dbReference>
<sequence>MFDYHAKSAGSVSRELANDRDASYLARIGKQQVTKRNFGFMSMVGLACTLMSTWEGILVVFAVGYQNGGPAGLIYGFLLIWAGTTSVFIVMGELSSMIPSAGGQYHWVFLLAPKNYRKILSYVTGWLTCIGWIASVAAASLFCSSLVQALIVENNGSYFPQRYQETLIFWAVILLAIFVNVVVSPALPKIEGFILIIHILGFFAVLIPLVYLGPRGNTKEIFTTFLNGGNWPTQGLSFFIGLAGNAVAFIGADGAVHMSEEIKNPRMNVPRAMIAGIFINGVLAFGMLLAVLYCAGDLDAAFASSTGYPFIEIFAQATESVGGATAMASIVVFIAFFTAIGAVAAASRQLWAFARDRGVPFWTSLGKINTRTSVPLAAIVVVTVSPCLLALINIGSTTIFNDILSLVLAGLFSSYEIAAGLLLYHRCTGGIQIENDNDSNMTSPLEKLTWGPWRIKGVLGIANNLFACIWLIIIIFFSFFPPTAQVVPSTMNYSVLVFGAAVIFSIVYYLFWAKKFYIGPIVEV</sequence>
<dbReference type="GO" id="GO:0016020">
    <property type="term" value="C:membrane"/>
    <property type="evidence" value="ECO:0007669"/>
    <property type="project" value="UniProtKB-SubCell"/>
</dbReference>
<feature type="transmembrane region" description="Helical" evidence="6">
    <location>
        <begin position="326"/>
        <end position="347"/>
    </location>
</feature>
<dbReference type="PIRSF" id="PIRSF006060">
    <property type="entry name" value="AA_transporter"/>
    <property type="match status" value="1"/>
</dbReference>
<evidence type="ECO:0000256" key="4">
    <source>
        <dbReference type="ARBA" id="ARBA00022989"/>
    </source>
</evidence>
<gene>
    <name evidence="7" type="ORF">LY89DRAFT_594562</name>
</gene>
<dbReference type="GO" id="GO:0022857">
    <property type="term" value="F:transmembrane transporter activity"/>
    <property type="evidence" value="ECO:0007669"/>
    <property type="project" value="InterPro"/>
</dbReference>
<feature type="transmembrane region" description="Helical" evidence="6">
    <location>
        <begin position="272"/>
        <end position="293"/>
    </location>
</feature>